<sequence>MELLSVVESESDFENNLLIDGKTYKICAICHVKGSSHALKVSLMILFGERLKTQENGALFITVLVREKYIVWTNEK</sequence>
<proteinExistence type="predicted"/>
<evidence type="ECO:0000313" key="2">
    <source>
        <dbReference type="Proteomes" id="UP000239759"/>
    </source>
</evidence>
<evidence type="ECO:0000313" key="1">
    <source>
        <dbReference type="EMBL" id="PPB10674.1"/>
    </source>
</evidence>
<dbReference type="EMBL" id="PRKQ01000004">
    <property type="protein sequence ID" value="PPB10674.1"/>
    <property type="molecule type" value="Genomic_DNA"/>
</dbReference>
<reference evidence="1 2" key="1">
    <citation type="submission" date="2018-02" db="EMBL/GenBank/DDBJ databases">
        <title>Comparative analysis of genomes of three Brevibacillus laterosporus strains producers of potent antimicrobials isolated from silage.</title>
        <authorList>
            <person name="Kojic M."/>
            <person name="Miljkovic M."/>
            <person name="Studholme D."/>
            <person name="Filipic B."/>
        </authorList>
    </citation>
    <scope>NUCLEOTIDE SEQUENCE [LARGE SCALE GENOMIC DNA]</scope>
    <source>
        <strain evidence="1 2">BGSP11</strain>
    </source>
</reference>
<dbReference type="AlphaFoldDB" id="A0AAP8QFK9"/>
<organism evidence="1 2">
    <name type="scientific">Brevibacillus laterosporus</name>
    <name type="common">Bacillus laterosporus</name>
    <dbReference type="NCBI Taxonomy" id="1465"/>
    <lineage>
        <taxon>Bacteria</taxon>
        <taxon>Bacillati</taxon>
        <taxon>Bacillota</taxon>
        <taxon>Bacilli</taxon>
        <taxon>Bacillales</taxon>
        <taxon>Paenibacillaceae</taxon>
        <taxon>Brevibacillus</taxon>
    </lineage>
</organism>
<accession>A0AAP8QFK9</accession>
<comment type="caution">
    <text evidence="1">The sequence shown here is derived from an EMBL/GenBank/DDBJ whole genome shotgun (WGS) entry which is preliminary data.</text>
</comment>
<dbReference type="Proteomes" id="UP000239759">
    <property type="component" value="Unassembled WGS sequence"/>
</dbReference>
<protein>
    <submittedName>
        <fullName evidence="1">Uncharacterized protein</fullName>
    </submittedName>
</protein>
<name>A0AAP8QFK9_BRELA</name>
<gene>
    <name evidence="1" type="ORF">C4A77_05785</name>
</gene>